<dbReference type="Pfam" id="PF02958">
    <property type="entry name" value="EcKL"/>
    <property type="match status" value="1"/>
</dbReference>
<dbReference type="PANTHER" id="PTHR11012">
    <property type="entry name" value="PROTEIN KINASE-LIKE DOMAIN-CONTAINING"/>
    <property type="match status" value="1"/>
</dbReference>
<dbReference type="InterPro" id="IPR011009">
    <property type="entry name" value="Kinase-like_dom_sf"/>
</dbReference>
<feature type="non-terminal residue" evidence="2">
    <location>
        <position position="1"/>
    </location>
</feature>
<gene>
    <name evidence="2" type="ORF">MNOR_LOCUS38458</name>
</gene>
<dbReference type="EMBL" id="CAXKWB010087762">
    <property type="protein sequence ID" value="CAL4212309.1"/>
    <property type="molecule type" value="Genomic_DNA"/>
</dbReference>
<accession>A0AAV2SNF9</accession>
<sequence length="490" mass="57459">GTLPSDGMRAPSKRSEITREWLEHILTQYENQTHPGTKVVIKGFKLQDGMQSGEGYQSQMFKADIEAIVSRPPDGDNPAQEESQYQLIIKLLSSDPVDHLLAKTMRMTKREFEMYSEVIKDLNAFQEINGNDQFRLKLPKLIYGKCINDEFVLVMENVKVNGFKNVSVNNGLNLQQMLCAIEDLAKFHAVSYAYNQKHKFLDIYPCYKVDNTTSWIFTWHNTLFLDTVITYIKDKSEFKDISEKLENIKDELFIKYKEEVQLASNSQVTCLTHGDFWTNNILFKNVENNKNKDMWNAHIIDWQLANWNSPLLDLHNVLQTSTSKEFRKTHLEDVLQFYHSTFHDAVTVMGASLDRWTYEEFKKEYDSYMLYGLFRGLMIVQFVLSDFMKIIKPVNIQKADSNPYLEKIGRKWTKYLVLKRINPDNEREMYLSNSLWTKYLVQEMIEGKNQEMINWVIGIIMEAEEKGLFENDYSRKVNNDNKSGIKTKQM</sequence>
<reference evidence="2 3" key="1">
    <citation type="submission" date="2024-05" db="EMBL/GenBank/DDBJ databases">
        <authorList>
            <person name="Wallberg A."/>
        </authorList>
    </citation>
    <scope>NUCLEOTIDE SEQUENCE [LARGE SCALE GENOMIC DNA]</scope>
</reference>
<dbReference type="Gene3D" id="3.90.1200.10">
    <property type="match status" value="1"/>
</dbReference>
<evidence type="ECO:0000313" key="3">
    <source>
        <dbReference type="Proteomes" id="UP001497623"/>
    </source>
</evidence>
<dbReference type="PANTHER" id="PTHR11012:SF30">
    <property type="entry name" value="PROTEIN KINASE-LIKE DOMAIN-CONTAINING"/>
    <property type="match status" value="1"/>
</dbReference>
<dbReference type="InterPro" id="IPR015897">
    <property type="entry name" value="CHK_kinase-like"/>
</dbReference>
<proteinExistence type="predicted"/>
<comment type="caution">
    <text evidence="2">The sequence shown here is derived from an EMBL/GenBank/DDBJ whole genome shotgun (WGS) entry which is preliminary data.</text>
</comment>
<feature type="domain" description="CHK kinase-like" evidence="1">
    <location>
        <begin position="153"/>
        <end position="348"/>
    </location>
</feature>
<dbReference type="SMART" id="SM00587">
    <property type="entry name" value="CHK"/>
    <property type="match status" value="1"/>
</dbReference>
<protein>
    <recommendedName>
        <fullName evidence="1">CHK kinase-like domain-containing protein</fullName>
    </recommendedName>
</protein>
<evidence type="ECO:0000259" key="1">
    <source>
        <dbReference type="SMART" id="SM00587"/>
    </source>
</evidence>
<dbReference type="Proteomes" id="UP001497623">
    <property type="component" value="Unassembled WGS sequence"/>
</dbReference>
<organism evidence="2 3">
    <name type="scientific">Meganyctiphanes norvegica</name>
    <name type="common">Northern krill</name>
    <name type="synonym">Thysanopoda norvegica</name>
    <dbReference type="NCBI Taxonomy" id="48144"/>
    <lineage>
        <taxon>Eukaryota</taxon>
        <taxon>Metazoa</taxon>
        <taxon>Ecdysozoa</taxon>
        <taxon>Arthropoda</taxon>
        <taxon>Crustacea</taxon>
        <taxon>Multicrustacea</taxon>
        <taxon>Malacostraca</taxon>
        <taxon>Eumalacostraca</taxon>
        <taxon>Eucarida</taxon>
        <taxon>Euphausiacea</taxon>
        <taxon>Euphausiidae</taxon>
        <taxon>Meganyctiphanes</taxon>
    </lineage>
</organism>
<keyword evidence="3" id="KW-1185">Reference proteome</keyword>
<evidence type="ECO:0000313" key="2">
    <source>
        <dbReference type="EMBL" id="CAL4212309.1"/>
    </source>
</evidence>
<dbReference type="InterPro" id="IPR004119">
    <property type="entry name" value="EcKL"/>
</dbReference>
<dbReference type="AlphaFoldDB" id="A0AAV2SNF9"/>
<dbReference type="SUPFAM" id="SSF56112">
    <property type="entry name" value="Protein kinase-like (PK-like)"/>
    <property type="match status" value="1"/>
</dbReference>
<name>A0AAV2SNF9_MEGNR</name>